<dbReference type="InterPro" id="IPR012312">
    <property type="entry name" value="Hemerythrin-like"/>
</dbReference>
<organism evidence="2 3">
    <name type="scientific">Flagellimonas marina</name>
    <dbReference type="NCBI Taxonomy" id="1775168"/>
    <lineage>
        <taxon>Bacteria</taxon>
        <taxon>Pseudomonadati</taxon>
        <taxon>Bacteroidota</taxon>
        <taxon>Flavobacteriia</taxon>
        <taxon>Flavobacteriales</taxon>
        <taxon>Flavobacteriaceae</taxon>
        <taxon>Flagellimonas</taxon>
    </lineage>
</organism>
<evidence type="ECO:0000313" key="2">
    <source>
        <dbReference type="EMBL" id="MFC4221497.1"/>
    </source>
</evidence>
<reference evidence="3" key="1">
    <citation type="journal article" date="2019" name="Int. J. Syst. Evol. Microbiol.">
        <title>The Global Catalogue of Microorganisms (GCM) 10K type strain sequencing project: providing services to taxonomists for standard genome sequencing and annotation.</title>
        <authorList>
            <consortium name="The Broad Institute Genomics Platform"/>
            <consortium name="The Broad Institute Genome Sequencing Center for Infectious Disease"/>
            <person name="Wu L."/>
            <person name="Ma J."/>
        </authorList>
    </citation>
    <scope>NUCLEOTIDE SEQUENCE [LARGE SCALE GENOMIC DNA]</scope>
    <source>
        <strain evidence="3">CGMCC 1.15774</strain>
    </source>
</reference>
<keyword evidence="3" id="KW-1185">Reference proteome</keyword>
<dbReference type="PANTHER" id="PTHR35585:SF1">
    <property type="entry name" value="HHE DOMAIN PROTEIN (AFU_ORTHOLOGUE AFUA_4G00730)"/>
    <property type="match status" value="1"/>
</dbReference>
<evidence type="ECO:0000259" key="1">
    <source>
        <dbReference type="Pfam" id="PF01814"/>
    </source>
</evidence>
<dbReference type="PANTHER" id="PTHR35585">
    <property type="entry name" value="HHE DOMAIN PROTEIN (AFU_ORTHOLOGUE AFUA_4G00730)"/>
    <property type="match status" value="1"/>
</dbReference>
<dbReference type="RefSeq" id="WP_379766308.1">
    <property type="nucleotide sequence ID" value="NZ_JBHSCL010000009.1"/>
</dbReference>
<dbReference type="Gene3D" id="1.20.120.520">
    <property type="entry name" value="nmb1532 protein domain like"/>
    <property type="match status" value="1"/>
</dbReference>
<name>A0ABV8PN60_9FLAO</name>
<feature type="domain" description="Hemerythrin-like" evidence="1">
    <location>
        <begin position="3"/>
        <end position="118"/>
    </location>
</feature>
<sequence length="156" mass="18432">MKIYEAIKKDHDVQRDLCNRLKDTSGDSKERKKLWIALKKELEVHALAEERYFYSPLIDTDEMQEDARHGMAEHHEMDELIEELTNTDMSSPHWLATLKKLADKVEHHLEDEEEDFFVKAKDLYSEKEADSLATSYEATMEKYRKTWPDSIPGKEE</sequence>
<dbReference type="EMBL" id="JBHSCL010000009">
    <property type="protein sequence ID" value="MFC4221497.1"/>
    <property type="molecule type" value="Genomic_DNA"/>
</dbReference>
<evidence type="ECO:0000313" key="3">
    <source>
        <dbReference type="Proteomes" id="UP001595841"/>
    </source>
</evidence>
<protein>
    <submittedName>
        <fullName evidence="2">Hemerythrin domain-containing protein</fullName>
    </submittedName>
</protein>
<comment type="caution">
    <text evidence="2">The sequence shown here is derived from an EMBL/GenBank/DDBJ whole genome shotgun (WGS) entry which is preliminary data.</text>
</comment>
<dbReference type="Proteomes" id="UP001595841">
    <property type="component" value="Unassembled WGS sequence"/>
</dbReference>
<dbReference type="Pfam" id="PF01814">
    <property type="entry name" value="Hemerythrin"/>
    <property type="match status" value="1"/>
</dbReference>
<proteinExistence type="predicted"/>
<gene>
    <name evidence="2" type="ORF">ACFOWS_15205</name>
</gene>
<accession>A0ABV8PN60</accession>